<dbReference type="Proteomes" id="UP000595254">
    <property type="component" value="Chromosome"/>
</dbReference>
<dbReference type="RefSeq" id="WP_040373553.1">
    <property type="nucleotide sequence ID" value="NZ_CP068053.1"/>
</dbReference>
<dbReference type="KEGG" id="ppsr:I6J18_09065"/>
<accession>A0A974NQH2</accession>
<proteinExistence type="predicted"/>
<evidence type="ECO:0000313" key="1">
    <source>
        <dbReference type="EMBL" id="QQT01964.1"/>
    </source>
</evidence>
<dbReference type="EMBL" id="CP068053">
    <property type="protein sequence ID" value="QQT01964.1"/>
    <property type="molecule type" value="Genomic_DNA"/>
</dbReference>
<organism evidence="1 2">
    <name type="scientific">Peribacillus psychrosaccharolyticus</name>
    <name type="common">Bacillus psychrosaccharolyticus</name>
    <dbReference type="NCBI Taxonomy" id="1407"/>
    <lineage>
        <taxon>Bacteria</taxon>
        <taxon>Bacillati</taxon>
        <taxon>Bacillota</taxon>
        <taxon>Bacilli</taxon>
        <taxon>Bacillales</taxon>
        <taxon>Bacillaceae</taxon>
        <taxon>Peribacillus</taxon>
    </lineage>
</organism>
<reference evidence="1 2" key="1">
    <citation type="submission" date="2021-01" db="EMBL/GenBank/DDBJ databases">
        <title>FDA dAtabase for Regulatory Grade micrObial Sequences (FDA-ARGOS): Supporting development and validation of Infectious Disease Dx tests.</title>
        <authorList>
            <person name="Nelson B."/>
            <person name="Plummer A."/>
            <person name="Tallon L."/>
            <person name="Sadzewicz L."/>
            <person name="Zhao X."/>
            <person name="Boylan J."/>
            <person name="Ott S."/>
            <person name="Bowen H."/>
            <person name="Vavikolanu K."/>
            <person name="Mehta A."/>
            <person name="Aluvathingal J."/>
            <person name="Nadendla S."/>
            <person name="Myers T."/>
            <person name="Yan Y."/>
            <person name="Sichtig H."/>
        </authorList>
    </citation>
    <scope>NUCLEOTIDE SEQUENCE [LARGE SCALE GENOMIC DNA]</scope>
    <source>
        <strain evidence="1 2">FDAARGOS_1161</strain>
    </source>
</reference>
<dbReference type="AlphaFoldDB" id="A0A974NQH2"/>
<keyword evidence="2" id="KW-1185">Reference proteome</keyword>
<gene>
    <name evidence="1" type="ORF">I6J18_09065</name>
</gene>
<evidence type="ECO:0000313" key="2">
    <source>
        <dbReference type="Proteomes" id="UP000595254"/>
    </source>
</evidence>
<protein>
    <submittedName>
        <fullName evidence="1">Uncharacterized protein</fullName>
    </submittedName>
</protein>
<sequence>MARKFREIYPGQIFEIYLQQINKYVYGVVVAGDLRIDKKDDIIIAYIKSFTEQPINLQEIIKDIEIKNFLFIANSGIASILNRSWKFVGFYSKPIMEMEELSKVEYVIEFMDNFYRSVGNSLLPIFDCEKISEEEYKTIPNPLGLVGDISIQDYLIDIASN</sequence>
<name>A0A974NQH2_PERPY</name>